<sequence length="126" mass="14506">MAPDRSPLSRGELDVARLLWGLKSATVREVHAALPDDRPLDFSTVQTYLRRLEAKGYVTSVLEGRTRVYRPRIRPKTVIRETVDDLVERLFGGEPLPLMRHLIEDRGLSDEEIAELRQLLNEREDS</sequence>
<dbReference type="RefSeq" id="WP_231746635.1">
    <property type="nucleotide sequence ID" value="NZ_CP036275.1"/>
</dbReference>
<keyword evidence="2" id="KW-0805">Transcription regulation</keyword>
<dbReference type="InterPro" id="IPR005650">
    <property type="entry name" value="BlaI_family"/>
</dbReference>
<evidence type="ECO:0000256" key="3">
    <source>
        <dbReference type="ARBA" id="ARBA00023125"/>
    </source>
</evidence>
<dbReference type="InterPro" id="IPR036390">
    <property type="entry name" value="WH_DNA-bd_sf"/>
</dbReference>
<evidence type="ECO:0000256" key="1">
    <source>
        <dbReference type="ARBA" id="ARBA00011046"/>
    </source>
</evidence>
<keyword evidence="4" id="KW-0804">Transcription</keyword>
<dbReference type="Gene3D" id="1.10.10.10">
    <property type="entry name" value="Winged helix-like DNA-binding domain superfamily/Winged helix DNA-binding domain"/>
    <property type="match status" value="1"/>
</dbReference>
<evidence type="ECO:0000313" key="6">
    <source>
        <dbReference type="Proteomes" id="UP000320496"/>
    </source>
</evidence>
<evidence type="ECO:0000313" key="5">
    <source>
        <dbReference type="EMBL" id="QDU40605.1"/>
    </source>
</evidence>
<proteinExistence type="inferred from homology"/>
<keyword evidence="3" id="KW-0238">DNA-binding</keyword>
<dbReference type="EMBL" id="CP036275">
    <property type="protein sequence ID" value="QDU40605.1"/>
    <property type="molecule type" value="Genomic_DNA"/>
</dbReference>
<dbReference type="PIRSF" id="PIRSF019455">
    <property type="entry name" value="CopR_AtkY"/>
    <property type="match status" value="1"/>
</dbReference>
<protein>
    <submittedName>
        <fullName evidence="5">Penicillinase repressor</fullName>
    </submittedName>
</protein>
<dbReference type="GO" id="GO:0045892">
    <property type="term" value="P:negative regulation of DNA-templated transcription"/>
    <property type="evidence" value="ECO:0007669"/>
    <property type="project" value="InterPro"/>
</dbReference>
<dbReference type="Proteomes" id="UP000320496">
    <property type="component" value="Chromosome"/>
</dbReference>
<evidence type="ECO:0000256" key="4">
    <source>
        <dbReference type="ARBA" id="ARBA00023163"/>
    </source>
</evidence>
<reference evidence="5 6" key="1">
    <citation type="submission" date="2019-02" db="EMBL/GenBank/DDBJ databases">
        <title>Deep-cultivation of Planctomycetes and their phenomic and genomic characterization uncovers novel biology.</title>
        <authorList>
            <person name="Wiegand S."/>
            <person name="Jogler M."/>
            <person name="Boedeker C."/>
            <person name="Pinto D."/>
            <person name="Vollmers J."/>
            <person name="Rivas-Marin E."/>
            <person name="Kohn T."/>
            <person name="Peeters S.H."/>
            <person name="Heuer A."/>
            <person name="Rast P."/>
            <person name="Oberbeckmann S."/>
            <person name="Bunk B."/>
            <person name="Jeske O."/>
            <person name="Meyerdierks A."/>
            <person name="Storesund J.E."/>
            <person name="Kallscheuer N."/>
            <person name="Luecker S."/>
            <person name="Lage O.M."/>
            <person name="Pohl T."/>
            <person name="Merkel B.J."/>
            <person name="Hornburger P."/>
            <person name="Mueller R.-W."/>
            <person name="Bruemmer F."/>
            <person name="Labrenz M."/>
            <person name="Spormann A.M."/>
            <person name="Op den Camp H."/>
            <person name="Overmann J."/>
            <person name="Amann R."/>
            <person name="Jetten M.S.M."/>
            <person name="Mascher T."/>
            <person name="Medema M.H."/>
            <person name="Devos D.P."/>
            <person name="Kaster A.-K."/>
            <person name="Ovreas L."/>
            <person name="Rohde M."/>
            <person name="Galperin M.Y."/>
            <person name="Jogler C."/>
        </authorList>
    </citation>
    <scope>NUCLEOTIDE SEQUENCE [LARGE SCALE GENOMIC DNA]</scope>
    <source>
        <strain evidence="5 6">Mal4</strain>
    </source>
</reference>
<keyword evidence="6" id="KW-1185">Reference proteome</keyword>
<name>A0A517ZDQ7_9PLAN</name>
<dbReference type="InterPro" id="IPR036388">
    <property type="entry name" value="WH-like_DNA-bd_sf"/>
</dbReference>
<dbReference type="KEGG" id="mri:Mal4_49630"/>
<organism evidence="5 6">
    <name type="scientific">Maioricimonas rarisocia</name>
    <dbReference type="NCBI Taxonomy" id="2528026"/>
    <lineage>
        <taxon>Bacteria</taxon>
        <taxon>Pseudomonadati</taxon>
        <taxon>Planctomycetota</taxon>
        <taxon>Planctomycetia</taxon>
        <taxon>Planctomycetales</taxon>
        <taxon>Planctomycetaceae</taxon>
        <taxon>Maioricimonas</taxon>
    </lineage>
</organism>
<dbReference type="GO" id="GO:0003677">
    <property type="term" value="F:DNA binding"/>
    <property type="evidence" value="ECO:0007669"/>
    <property type="project" value="UniProtKB-KW"/>
</dbReference>
<accession>A0A517ZDQ7</accession>
<comment type="similarity">
    <text evidence="1">Belongs to the BlaI transcriptional regulatory family.</text>
</comment>
<gene>
    <name evidence="5" type="primary">blaI_2</name>
    <name evidence="5" type="ORF">Mal4_49630</name>
</gene>
<evidence type="ECO:0000256" key="2">
    <source>
        <dbReference type="ARBA" id="ARBA00023015"/>
    </source>
</evidence>
<dbReference type="SUPFAM" id="SSF46785">
    <property type="entry name" value="Winged helix' DNA-binding domain"/>
    <property type="match status" value="1"/>
</dbReference>
<dbReference type="Pfam" id="PF03965">
    <property type="entry name" value="Penicillinase_R"/>
    <property type="match status" value="1"/>
</dbReference>
<dbReference type="AlphaFoldDB" id="A0A517ZDQ7"/>
<dbReference type="Gene3D" id="1.10.4040.10">
    <property type="entry name" value="Penicillinase repressor domain"/>
    <property type="match status" value="1"/>
</dbReference>